<dbReference type="GeneID" id="68917325"/>
<organism evidence="2 3">
    <name type="scientific">Caenorhabditis briggsae</name>
    <dbReference type="NCBI Taxonomy" id="6238"/>
    <lineage>
        <taxon>Eukaryota</taxon>
        <taxon>Metazoa</taxon>
        <taxon>Ecdysozoa</taxon>
        <taxon>Nematoda</taxon>
        <taxon>Chromadorea</taxon>
        <taxon>Rhabditida</taxon>
        <taxon>Rhabditina</taxon>
        <taxon>Rhabditomorpha</taxon>
        <taxon>Rhabditoidea</taxon>
        <taxon>Rhabditidae</taxon>
        <taxon>Peloderinae</taxon>
        <taxon>Caenorhabditis</taxon>
    </lineage>
</organism>
<keyword evidence="3" id="KW-1185">Reference proteome</keyword>
<dbReference type="AlphaFoldDB" id="B6IHB4"/>
<feature type="region of interest" description="Disordered" evidence="1">
    <location>
        <begin position="1"/>
        <end position="25"/>
    </location>
</feature>
<accession>B6IHB4</accession>
<evidence type="ECO:0000313" key="3">
    <source>
        <dbReference type="Proteomes" id="UP000008549"/>
    </source>
</evidence>
<protein>
    <submittedName>
        <fullName evidence="2">Protein CBG25843</fullName>
    </submittedName>
</protein>
<proteinExistence type="predicted"/>
<dbReference type="Proteomes" id="UP000008549">
    <property type="component" value="Unassembled WGS sequence"/>
</dbReference>
<dbReference type="RefSeq" id="XP_045098858.1">
    <property type="nucleotide sequence ID" value="XM_045243646.1"/>
</dbReference>
<evidence type="ECO:0000256" key="1">
    <source>
        <dbReference type="SAM" id="MobiDB-lite"/>
    </source>
</evidence>
<dbReference type="EMBL" id="HE601284">
    <property type="protein sequence ID" value="CAR99294.1"/>
    <property type="molecule type" value="Genomic_DNA"/>
</dbReference>
<gene>
    <name evidence="2" type="ORF">CBG25843</name>
    <name evidence="2" type="ORF">CBG_25843</name>
</gene>
<reference evidence="2 3" key="2">
    <citation type="journal article" date="2011" name="PLoS Genet.">
        <title>Caenorhabditis briggsae recombinant inbred line genotypes reveal inter-strain incompatibility and the evolution of recombination.</title>
        <authorList>
            <person name="Ross J.A."/>
            <person name="Koboldt D.C."/>
            <person name="Staisch J.E."/>
            <person name="Chamberlin H.M."/>
            <person name="Gupta B.P."/>
            <person name="Miller R.D."/>
            <person name="Baird S.E."/>
            <person name="Haag E.S."/>
        </authorList>
    </citation>
    <scope>NUCLEOTIDE SEQUENCE [LARGE SCALE GENOMIC DNA]</scope>
    <source>
        <strain evidence="2 3">AF16</strain>
    </source>
</reference>
<name>B6IHB4_CAEBR</name>
<evidence type="ECO:0000313" key="2">
    <source>
        <dbReference type="EMBL" id="CAR99294.1"/>
    </source>
</evidence>
<dbReference type="KEGG" id="cbr:CBG_25843"/>
<reference evidence="2 3" key="1">
    <citation type="journal article" date="2003" name="PLoS Biol.">
        <title>The genome sequence of Caenorhabditis briggsae: a platform for comparative genomics.</title>
        <authorList>
            <person name="Stein L.D."/>
            <person name="Bao Z."/>
            <person name="Blasiar D."/>
            <person name="Blumenthal T."/>
            <person name="Brent M.R."/>
            <person name="Chen N."/>
            <person name="Chinwalla A."/>
            <person name="Clarke L."/>
            <person name="Clee C."/>
            <person name="Coghlan A."/>
            <person name="Coulson A."/>
            <person name="D'Eustachio P."/>
            <person name="Fitch D.H."/>
            <person name="Fulton L.A."/>
            <person name="Fulton R.E."/>
            <person name="Griffiths-Jones S."/>
            <person name="Harris T.W."/>
            <person name="Hillier L.W."/>
            <person name="Kamath R."/>
            <person name="Kuwabara P.E."/>
            <person name="Mardis E.R."/>
            <person name="Marra M.A."/>
            <person name="Miner T.L."/>
            <person name="Minx P."/>
            <person name="Mullikin J.C."/>
            <person name="Plumb R.W."/>
            <person name="Rogers J."/>
            <person name="Schein J.E."/>
            <person name="Sohrmann M."/>
            <person name="Spieth J."/>
            <person name="Stajich J.E."/>
            <person name="Wei C."/>
            <person name="Willey D."/>
            <person name="Wilson R.K."/>
            <person name="Durbin R."/>
            <person name="Waterston R.H."/>
        </authorList>
    </citation>
    <scope>NUCLEOTIDE SEQUENCE [LARGE SCALE GENOMIC DNA]</scope>
    <source>
        <strain evidence="2 3">AF16</strain>
    </source>
</reference>
<dbReference type="CTD" id="68917325"/>
<dbReference type="InParanoid" id="B6IHB4"/>
<dbReference type="HOGENOM" id="CLU_3419572_0_0_1"/>
<sequence length="25" mass="2695">MNVSMNHQAAPFRHVAPGNHATLPP</sequence>